<reference evidence="2 3" key="1">
    <citation type="submission" date="2017-05" db="EMBL/GenBank/DDBJ databases">
        <authorList>
            <person name="Varghese N."/>
            <person name="Submissions S."/>
        </authorList>
    </citation>
    <scope>NUCLEOTIDE SEQUENCE [LARGE SCALE GENOMIC DNA]</scope>
    <source>
        <strain evidence="2 3">DSM 15360</strain>
    </source>
</reference>
<feature type="transmembrane region" description="Helical" evidence="1">
    <location>
        <begin position="46"/>
        <end position="70"/>
    </location>
</feature>
<dbReference type="EMBL" id="FXUA01000004">
    <property type="protein sequence ID" value="SMP24308.1"/>
    <property type="molecule type" value="Genomic_DNA"/>
</dbReference>
<sequence>MSFVLAFLSSLVIGILLFPVLIKVFEKYQISDTSGRRKIRGAKIPSMGGIGFFIAVTICINWVLQILFYVV</sequence>
<proteinExistence type="predicted"/>
<dbReference type="Proteomes" id="UP001157915">
    <property type="component" value="Unassembled WGS sequence"/>
</dbReference>
<keyword evidence="1" id="KW-0812">Transmembrane</keyword>
<protein>
    <recommendedName>
        <fullName evidence="4">DUF4190 domain-containing protein</fullName>
    </recommendedName>
</protein>
<feature type="transmembrane region" description="Helical" evidence="1">
    <location>
        <begin position="6"/>
        <end position="25"/>
    </location>
</feature>
<evidence type="ECO:0000313" key="2">
    <source>
        <dbReference type="EMBL" id="SMP24308.1"/>
    </source>
</evidence>
<name>A0ABY1P1R4_9BACT</name>
<gene>
    <name evidence="2" type="ORF">SAMN06265367_1042</name>
</gene>
<evidence type="ECO:0008006" key="4">
    <source>
        <dbReference type="Google" id="ProtNLM"/>
    </source>
</evidence>
<keyword evidence="1" id="KW-0472">Membrane</keyword>
<comment type="caution">
    <text evidence="2">The sequence shown here is derived from an EMBL/GenBank/DDBJ whole genome shotgun (WGS) entry which is preliminary data.</text>
</comment>
<evidence type="ECO:0000256" key="1">
    <source>
        <dbReference type="SAM" id="Phobius"/>
    </source>
</evidence>
<organism evidence="2 3">
    <name type="scientific">Algoriphagus winogradskyi</name>
    <dbReference type="NCBI Taxonomy" id="237017"/>
    <lineage>
        <taxon>Bacteria</taxon>
        <taxon>Pseudomonadati</taxon>
        <taxon>Bacteroidota</taxon>
        <taxon>Cytophagia</taxon>
        <taxon>Cytophagales</taxon>
        <taxon>Cyclobacteriaceae</taxon>
        <taxon>Algoriphagus</taxon>
    </lineage>
</organism>
<keyword evidence="3" id="KW-1185">Reference proteome</keyword>
<keyword evidence="1" id="KW-1133">Transmembrane helix</keyword>
<evidence type="ECO:0000313" key="3">
    <source>
        <dbReference type="Proteomes" id="UP001157915"/>
    </source>
</evidence>
<accession>A0ABY1P1R4</accession>